<proteinExistence type="predicted"/>
<evidence type="ECO:0000313" key="1">
    <source>
        <dbReference type="EMBL" id="MBR8644502.1"/>
    </source>
</evidence>
<comment type="caution">
    <text evidence="1">The sequence shown here is derived from an EMBL/GenBank/DDBJ whole genome shotgun (WGS) entry which is preliminary data.</text>
</comment>
<protein>
    <submittedName>
        <fullName evidence="1">Uncharacterized protein</fullName>
    </submittedName>
</protein>
<gene>
    <name evidence="1" type="ORF">KEH51_07715</name>
</gene>
<evidence type="ECO:0000313" key="2">
    <source>
        <dbReference type="Proteomes" id="UP000680045"/>
    </source>
</evidence>
<organism evidence="1 2">
    <name type="scientific">Peribacillus frigoritolerans</name>
    <dbReference type="NCBI Taxonomy" id="450367"/>
    <lineage>
        <taxon>Bacteria</taxon>
        <taxon>Bacillati</taxon>
        <taxon>Bacillota</taxon>
        <taxon>Bacilli</taxon>
        <taxon>Bacillales</taxon>
        <taxon>Bacillaceae</taxon>
        <taxon>Peribacillus</taxon>
    </lineage>
</organism>
<accession>A0A941FQV6</accession>
<sequence length="96" mass="11330">MSLTEYNAKYESIIRSNISDRQKALKLADLMTDMEGQLKNEIGEHRNKEVNALYKKKYPFSPTCYEIVLRPCPYVQRSFFALKVKFVSLRLYTELN</sequence>
<name>A0A941FQV6_9BACI</name>
<dbReference type="AlphaFoldDB" id="A0A941FQV6"/>
<dbReference type="Proteomes" id="UP000680045">
    <property type="component" value="Unassembled WGS sequence"/>
</dbReference>
<dbReference type="EMBL" id="JAGTPW010000010">
    <property type="protein sequence ID" value="MBR8644502.1"/>
    <property type="molecule type" value="Genomic_DNA"/>
</dbReference>
<reference evidence="1" key="1">
    <citation type="submission" date="2021-04" db="EMBL/GenBank/DDBJ databases">
        <title>Whole genome sequencing of Enterococci isolates from hospitalized patients.</title>
        <authorList>
            <person name="Ogoti B.M."/>
            <person name="Onyambu F.G."/>
        </authorList>
    </citation>
    <scope>NUCLEOTIDE SEQUENCE</scope>
    <source>
        <strain evidence="1">242</strain>
    </source>
</reference>